<dbReference type="SMART" id="SM00490">
    <property type="entry name" value="HELICc"/>
    <property type="match status" value="1"/>
</dbReference>
<evidence type="ECO:0000256" key="4">
    <source>
        <dbReference type="ARBA" id="ARBA00022722"/>
    </source>
</evidence>
<dbReference type="SUPFAM" id="SSF54768">
    <property type="entry name" value="dsRNA-binding domain-like"/>
    <property type="match status" value="2"/>
</dbReference>
<dbReference type="CDD" id="cd00593">
    <property type="entry name" value="RIBOc"/>
    <property type="match status" value="2"/>
</dbReference>
<dbReference type="FunFam" id="3.40.50.300:FF:000420">
    <property type="entry name" value="Endoribonuclease dicer-like 1"/>
    <property type="match status" value="1"/>
</dbReference>
<dbReference type="InterPro" id="IPR003100">
    <property type="entry name" value="PAZ_dom"/>
</dbReference>
<evidence type="ECO:0000256" key="3">
    <source>
        <dbReference type="ARBA" id="ARBA00004123"/>
    </source>
</evidence>
<dbReference type="OrthoDB" id="6513042at2759"/>
<dbReference type="FunFam" id="3.30.160.380:FF:000001">
    <property type="entry name" value="Endoribonuclease dicer-like 1"/>
    <property type="match status" value="1"/>
</dbReference>
<keyword evidence="6" id="KW-0677">Repeat</keyword>
<keyword evidence="11" id="KW-0067">ATP-binding</keyword>
<evidence type="ECO:0000256" key="6">
    <source>
        <dbReference type="ARBA" id="ARBA00022737"/>
    </source>
</evidence>
<dbReference type="PROSITE" id="PS51192">
    <property type="entry name" value="HELICASE_ATP_BIND_1"/>
    <property type="match status" value="1"/>
</dbReference>
<dbReference type="Gene3D" id="3.30.160.20">
    <property type="match status" value="2"/>
</dbReference>
<dbReference type="GO" id="GO:0004525">
    <property type="term" value="F:ribonuclease III activity"/>
    <property type="evidence" value="ECO:0000318"/>
    <property type="project" value="GO_Central"/>
</dbReference>
<dbReference type="SMART" id="SM00487">
    <property type="entry name" value="DEXDc"/>
    <property type="match status" value="1"/>
</dbReference>
<comment type="subcellular location">
    <subcellularLocation>
        <location evidence="3">Nucleus</location>
    </subcellularLocation>
</comment>
<dbReference type="HAMAP" id="MF_00104">
    <property type="entry name" value="RNase_III"/>
    <property type="match status" value="1"/>
</dbReference>
<keyword evidence="8" id="KW-0255">Endonuclease</keyword>
<comment type="cofactor">
    <cofactor evidence="2">
        <name>Mg(2+)</name>
        <dbReference type="ChEBI" id="CHEBI:18420"/>
    </cofactor>
</comment>
<feature type="region of interest" description="Disordered" evidence="18">
    <location>
        <begin position="647"/>
        <end position="735"/>
    </location>
</feature>
<feature type="compositionally biased region" description="Basic and acidic residues" evidence="18">
    <location>
        <begin position="315"/>
        <end position="326"/>
    </location>
</feature>
<keyword evidence="12" id="KW-0460">Magnesium</keyword>
<evidence type="ECO:0000256" key="9">
    <source>
        <dbReference type="ARBA" id="ARBA00022801"/>
    </source>
</evidence>
<dbReference type="STRING" id="105231.A0A1Y1I4Z0"/>
<evidence type="ECO:0000256" key="10">
    <source>
        <dbReference type="ARBA" id="ARBA00022806"/>
    </source>
</evidence>
<dbReference type="Gene3D" id="3.30.160.380">
    <property type="entry name" value="Dicer dimerisation domain"/>
    <property type="match status" value="1"/>
</dbReference>
<feature type="region of interest" description="Disordered" evidence="18">
    <location>
        <begin position="1"/>
        <end position="329"/>
    </location>
</feature>
<keyword evidence="26" id="KW-1185">Reference proteome</keyword>
<gene>
    <name evidence="25" type="ORF">KFL_002650060</name>
</gene>
<dbReference type="Pfam" id="PF14709">
    <property type="entry name" value="DND1_DSRM"/>
    <property type="match status" value="1"/>
</dbReference>
<dbReference type="OMA" id="DSMEYSC"/>
<feature type="compositionally biased region" description="Low complexity" evidence="18">
    <location>
        <begin position="1676"/>
        <end position="1687"/>
    </location>
</feature>
<feature type="region of interest" description="Disordered" evidence="18">
    <location>
        <begin position="1401"/>
        <end position="1558"/>
    </location>
</feature>
<proteinExistence type="inferred from homology"/>
<reference evidence="25 26" key="1">
    <citation type="journal article" date="2014" name="Nat. Commun.">
        <title>Klebsormidium flaccidum genome reveals primary factors for plant terrestrial adaptation.</title>
        <authorList>
            <person name="Hori K."/>
            <person name="Maruyama F."/>
            <person name="Fujisawa T."/>
            <person name="Togashi T."/>
            <person name="Yamamoto N."/>
            <person name="Seo M."/>
            <person name="Sato S."/>
            <person name="Yamada T."/>
            <person name="Mori H."/>
            <person name="Tajima N."/>
            <person name="Moriyama T."/>
            <person name="Ikeuchi M."/>
            <person name="Watanabe M."/>
            <person name="Wada H."/>
            <person name="Kobayashi K."/>
            <person name="Saito M."/>
            <person name="Masuda T."/>
            <person name="Sasaki-Sekimoto Y."/>
            <person name="Mashiguchi K."/>
            <person name="Awai K."/>
            <person name="Shimojima M."/>
            <person name="Masuda S."/>
            <person name="Iwai M."/>
            <person name="Nobusawa T."/>
            <person name="Narise T."/>
            <person name="Kondo S."/>
            <person name="Saito H."/>
            <person name="Sato R."/>
            <person name="Murakawa M."/>
            <person name="Ihara Y."/>
            <person name="Oshima-Yamada Y."/>
            <person name="Ohtaka K."/>
            <person name="Satoh M."/>
            <person name="Sonobe K."/>
            <person name="Ishii M."/>
            <person name="Ohtani R."/>
            <person name="Kanamori-Sato M."/>
            <person name="Honoki R."/>
            <person name="Miyazaki D."/>
            <person name="Mochizuki H."/>
            <person name="Umetsu J."/>
            <person name="Higashi K."/>
            <person name="Shibata D."/>
            <person name="Kamiya Y."/>
            <person name="Sato N."/>
            <person name="Nakamura Y."/>
            <person name="Tabata S."/>
            <person name="Ida S."/>
            <person name="Kurokawa K."/>
            <person name="Ohta H."/>
        </authorList>
    </citation>
    <scope>NUCLEOTIDE SEQUENCE [LARGE SCALE GENOMIC DNA]</scope>
    <source>
        <strain evidence="25 26">NIES-2285</strain>
    </source>
</reference>
<feature type="domain" description="PAZ" evidence="21">
    <location>
        <begin position="1891"/>
        <end position="2032"/>
    </location>
</feature>
<dbReference type="InterPro" id="IPR011545">
    <property type="entry name" value="DEAD/DEAH_box_helicase_dom"/>
</dbReference>
<dbReference type="PROSITE" id="PS50137">
    <property type="entry name" value="DS_RBD"/>
    <property type="match status" value="1"/>
</dbReference>
<feature type="compositionally biased region" description="Basic and acidic residues" evidence="18">
    <location>
        <begin position="2278"/>
        <end position="2292"/>
    </location>
</feature>
<keyword evidence="15" id="KW-0539">Nucleus</keyword>
<dbReference type="PROSITE" id="PS51194">
    <property type="entry name" value="HELICASE_CTER"/>
    <property type="match status" value="1"/>
</dbReference>
<feature type="domain" description="Helicase ATP-binding" evidence="22">
    <location>
        <begin position="340"/>
        <end position="578"/>
    </location>
</feature>
<keyword evidence="7" id="KW-0547">Nucleotide-binding</keyword>
<feature type="compositionally biased region" description="Basic and acidic residues" evidence="18">
    <location>
        <begin position="2184"/>
        <end position="2204"/>
    </location>
</feature>
<evidence type="ECO:0000256" key="8">
    <source>
        <dbReference type="ARBA" id="ARBA00022759"/>
    </source>
</evidence>
<feature type="compositionally biased region" description="Low complexity" evidence="18">
    <location>
        <begin position="143"/>
        <end position="159"/>
    </location>
</feature>
<evidence type="ECO:0000256" key="15">
    <source>
        <dbReference type="ARBA" id="ARBA00023242"/>
    </source>
</evidence>
<feature type="compositionally biased region" description="Low complexity" evidence="18">
    <location>
        <begin position="1832"/>
        <end position="1864"/>
    </location>
</feature>
<dbReference type="InterPro" id="IPR005034">
    <property type="entry name" value="Dicer_dimerisation"/>
</dbReference>
<feature type="domain" description="Dicer dsRNA-binding fold" evidence="24">
    <location>
        <begin position="1043"/>
        <end position="1138"/>
    </location>
</feature>
<evidence type="ECO:0000259" key="22">
    <source>
        <dbReference type="PROSITE" id="PS51192"/>
    </source>
</evidence>
<dbReference type="Pfam" id="PF03368">
    <property type="entry name" value="Dicer_dimer"/>
    <property type="match status" value="1"/>
</dbReference>
<evidence type="ECO:0000256" key="12">
    <source>
        <dbReference type="ARBA" id="ARBA00022842"/>
    </source>
</evidence>
<dbReference type="PROSITE" id="PS50821">
    <property type="entry name" value="PAZ"/>
    <property type="match status" value="1"/>
</dbReference>
<evidence type="ECO:0000259" key="24">
    <source>
        <dbReference type="PROSITE" id="PS51327"/>
    </source>
</evidence>
<dbReference type="CDD" id="cd18034">
    <property type="entry name" value="DEXHc_dicer"/>
    <property type="match status" value="1"/>
</dbReference>
<evidence type="ECO:0000256" key="13">
    <source>
        <dbReference type="ARBA" id="ARBA00022884"/>
    </source>
</evidence>
<dbReference type="InterPro" id="IPR011907">
    <property type="entry name" value="RNase_III"/>
</dbReference>
<dbReference type="FunFam" id="1.10.1520.10:FF:000004">
    <property type="entry name" value="Endoribonuclease dicer-like 1"/>
    <property type="match status" value="1"/>
</dbReference>
<evidence type="ECO:0000259" key="23">
    <source>
        <dbReference type="PROSITE" id="PS51194"/>
    </source>
</evidence>
<dbReference type="GO" id="GO:0005524">
    <property type="term" value="F:ATP binding"/>
    <property type="evidence" value="ECO:0007669"/>
    <property type="project" value="UniProtKB-KW"/>
</dbReference>
<keyword evidence="5" id="KW-0479">Metal-binding</keyword>
<dbReference type="Gene3D" id="1.10.1520.10">
    <property type="entry name" value="Ribonuclease III domain"/>
    <property type="match status" value="2"/>
</dbReference>
<dbReference type="SMART" id="SM00949">
    <property type="entry name" value="PAZ"/>
    <property type="match status" value="1"/>
</dbReference>
<feature type="region of interest" description="Disordered" evidence="18">
    <location>
        <begin position="1656"/>
        <end position="1701"/>
    </location>
</feature>
<evidence type="ECO:0000256" key="7">
    <source>
        <dbReference type="ARBA" id="ARBA00022741"/>
    </source>
</evidence>
<feature type="compositionally biased region" description="Basic and acidic residues" evidence="18">
    <location>
        <begin position="718"/>
        <end position="735"/>
    </location>
</feature>
<feature type="compositionally biased region" description="Polar residues" evidence="18">
    <location>
        <begin position="82"/>
        <end position="96"/>
    </location>
</feature>
<feature type="domain" description="RNase III" evidence="20">
    <location>
        <begin position="2429"/>
        <end position="2576"/>
    </location>
</feature>
<evidence type="ECO:0000256" key="14">
    <source>
        <dbReference type="ARBA" id="ARBA00023211"/>
    </source>
</evidence>
<keyword evidence="9" id="KW-0378">Hydrolase</keyword>
<feature type="compositionally biased region" description="Basic and acidic residues" evidence="18">
    <location>
        <begin position="1198"/>
        <end position="1210"/>
    </location>
</feature>
<dbReference type="GO" id="GO:0003723">
    <property type="term" value="F:RNA binding"/>
    <property type="evidence" value="ECO:0000318"/>
    <property type="project" value="GO_Central"/>
</dbReference>
<keyword evidence="10" id="KW-0347">Helicase</keyword>
<accession>A0A1Y1I4Z0</accession>
<evidence type="ECO:0000313" key="25">
    <source>
        <dbReference type="EMBL" id="GAQ86010.1"/>
    </source>
</evidence>
<dbReference type="GO" id="GO:0005634">
    <property type="term" value="C:nucleus"/>
    <property type="evidence" value="ECO:0000318"/>
    <property type="project" value="GO_Central"/>
</dbReference>
<feature type="compositionally biased region" description="Basic and acidic residues" evidence="18">
    <location>
        <begin position="2303"/>
        <end position="2312"/>
    </location>
</feature>
<dbReference type="PROSITE" id="PS00517">
    <property type="entry name" value="RNASE_3_1"/>
    <property type="match status" value="1"/>
</dbReference>
<dbReference type="PROSITE" id="PS50142">
    <property type="entry name" value="RNASE_3_2"/>
    <property type="match status" value="2"/>
</dbReference>
<dbReference type="Pfam" id="PF00636">
    <property type="entry name" value="Ribonuclease_3"/>
    <property type="match status" value="2"/>
</dbReference>
<dbReference type="EMBL" id="DF237214">
    <property type="protein sequence ID" value="GAQ86010.1"/>
    <property type="molecule type" value="Genomic_DNA"/>
</dbReference>
<dbReference type="InterPro" id="IPR036085">
    <property type="entry name" value="PAZ_dom_sf"/>
</dbReference>
<keyword evidence="13 17" id="KW-0694">RNA-binding</keyword>
<feature type="compositionally biased region" description="Basic and acidic residues" evidence="18">
    <location>
        <begin position="1874"/>
        <end position="1886"/>
    </location>
</feature>
<name>A0A1Y1I4Z0_KLENI</name>
<dbReference type="Gene3D" id="2.170.260.10">
    <property type="entry name" value="paz domain"/>
    <property type="match status" value="1"/>
</dbReference>
<dbReference type="Pfam" id="PF00270">
    <property type="entry name" value="DEAD"/>
    <property type="match status" value="1"/>
</dbReference>
<evidence type="ECO:0000259" key="20">
    <source>
        <dbReference type="PROSITE" id="PS50142"/>
    </source>
</evidence>
<feature type="region of interest" description="Disordered" evidence="18">
    <location>
        <begin position="1788"/>
        <end position="1903"/>
    </location>
</feature>
<dbReference type="GO" id="GO:0004386">
    <property type="term" value="F:helicase activity"/>
    <property type="evidence" value="ECO:0007669"/>
    <property type="project" value="UniProtKB-KW"/>
</dbReference>
<dbReference type="SMART" id="SM00358">
    <property type="entry name" value="DSRM"/>
    <property type="match status" value="3"/>
</dbReference>
<dbReference type="InterPro" id="IPR001650">
    <property type="entry name" value="Helicase_C-like"/>
</dbReference>
<feature type="compositionally biased region" description="Gly residues" evidence="18">
    <location>
        <begin position="1487"/>
        <end position="1497"/>
    </location>
</feature>
<evidence type="ECO:0000256" key="18">
    <source>
        <dbReference type="SAM" id="MobiDB-lite"/>
    </source>
</evidence>
<feature type="region of interest" description="Disordered" evidence="18">
    <location>
        <begin position="2269"/>
        <end position="2361"/>
    </location>
</feature>
<evidence type="ECO:0000256" key="1">
    <source>
        <dbReference type="ARBA" id="ARBA00001936"/>
    </source>
</evidence>
<keyword evidence="14" id="KW-0464">Manganese</keyword>
<evidence type="ECO:0000256" key="5">
    <source>
        <dbReference type="ARBA" id="ARBA00022723"/>
    </source>
</evidence>
<organism evidence="25 26">
    <name type="scientific">Klebsormidium nitens</name>
    <name type="common">Green alga</name>
    <name type="synonym">Ulothrix nitens</name>
    <dbReference type="NCBI Taxonomy" id="105231"/>
    <lineage>
        <taxon>Eukaryota</taxon>
        <taxon>Viridiplantae</taxon>
        <taxon>Streptophyta</taxon>
        <taxon>Klebsormidiophyceae</taxon>
        <taxon>Klebsormidiales</taxon>
        <taxon>Klebsormidiaceae</taxon>
        <taxon>Klebsormidium</taxon>
    </lineage>
</organism>
<protein>
    <submittedName>
        <fullName evidence="25">Dicer</fullName>
    </submittedName>
</protein>
<feature type="compositionally biased region" description="Basic and acidic residues" evidence="18">
    <location>
        <begin position="666"/>
        <end position="691"/>
    </location>
</feature>
<dbReference type="InterPro" id="IPR014720">
    <property type="entry name" value="dsRBD_dom"/>
</dbReference>
<dbReference type="PANTHER" id="PTHR14950:SF37">
    <property type="entry name" value="ENDORIBONUCLEASE DICER"/>
    <property type="match status" value="1"/>
</dbReference>
<dbReference type="InterPro" id="IPR000999">
    <property type="entry name" value="RNase_III_dom"/>
</dbReference>
<dbReference type="SMART" id="SM00535">
    <property type="entry name" value="RIBOc"/>
    <property type="match status" value="2"/>
</dbReference>
<comment type="cofactor">
    <cofactor evidence="1">
        <name>Mn(2+)</name>
        <dbReference type="ChEBI" id="CHEBI:29035"/>
    </cofactor>
</comment>
<feature type="compositionally biased region" description="Basic and acidic residues" evidence="18">
    <location>
        <begin position="1233"/>
        <end position="1245"/>
    </location>
</feature>
<evidence type="ECO:0000256" key="11">
    <source>
        <dbReference type="ARBA" id="ARBA00022840"/>
    </source>
</evidence>
<feature type="region of interest" description="Disordered" evidence="18">
    <location>
        <begin position="820"/>
        <end position="849"/>
    </location>
</feature>
<feature type="domain" description="Helicase C-terminal" evidence="23">
    <location>
        <begin position="860"/>
        <end position="1021"/>
    </location>
</feature>
<sequence length="2779" mass="297914">MGGSARPSGDSAGASSNGLSDREVRLPSEKGVPAKGTARRPGGRVHPFAGDGTEVHLGGPVQVKSNPHRAEGFGRAAFISGGRSQQNRTMDASSDGSVRKGVSLEVGASLNADPGNETSKELQDTSPARIWPTKSPVAGNSGDGSAAAPGFGSPGAPSDLPEDNEKLQNEEDLGGMRGADRIEDRPSGGQEAGRFSVVGSASRMQVDQGEGMRSSFEFDAPAGRGEGQGDGGLEMNLGSPERLGVAVRDSTGAPTTPAADPVKQKLQSASPAAVSDEDLGETQRSDSDVSLPDNVPLSEEKGSDIEMGAPAGDVGSERSTDSEEGTRPLSEVARSYQLEVLAQARKENTIAFLETGSGKTLIAVMLIKEKAEEFRQQGKKKLSVFLVPKIPLVYQQSDVVRVNTGLKVGHYCGEMGVDFWDQATWLKEFEENEVLVMTAQFFLNLLPQSPFKTIVSRPANPGRVPTLIQQILPLFERLSSIEPPHLFAGLVMTAQIFLNIPRHSFLKMSAVLVMTAQIFLNILRHSFLKMSAVGLLILDECHHAVKKHPYSLIMEEAYHPAPPDQRPAIFGMTASPVNLKGVSSQEDCAYKLRSLEVKLDARVCTIQDRGVLDQFVPTPHERIVEYDPPLVKYSIRAELEALMQEVEKASPTGGKKRKWVAVPTAHPEEKPEEAAVGEKKEGQDGPEEKGGVENMEVDEAGGSGLTGNMSGDGSVEDSGSRGEKESGKSREGRMLYWKKREEGGKSTTLLQKLGSILYVLDELGQWFAYKVAKRYLKKVSEQDPLPGSAPPGDPEQREVQLAYLRSAVKLLRCTLQEGPALSEASGGSPEEAQNRPGGDHSDPILGGAVKDGLVSPKVQALVRTLLEYRGDAEDFRCIVFVERIATAKVLPSLMLELPSLRFLVCCALIGHANQHMKSRDQQEVIDNFRAGHVTLLIATSVAEEGLDIQACHSVIRFDLAKTVCGYIQSRGRARRPGSDYVLMVERNNAEHNEYVAGARSSEEKMRREAIQRSEMTIEVPAPAPDDATYTVPLTGALVSMNSAVQLINYYCSKLPHDKYTELQPEYRVQESVVPGGGVTYTCELHLPCNAPLQIVKGPEKESMHKAQQAACLEACKQLHQNGALTDMLLPDLGTPETEGPVSGDVVLPADGPVKRRAYREKPAAALGGRWVLEKRKKGEKTVMQLYAVQIVKKRKRGAKTDGEALEKGVDMEGGSEQAGKEGGAMESGTEGRAGAEKMEEDARAGWDGKELETAGMESGADLGDADGEEEEGFEGDESVTSFGFVLEQQIEGDVLALETELFVKKDVVTSARVLYCGEVHLAQTDVKFLKELHIRLLSTVLELSLPPSEAEWDPAKLYCLVPMVKKSGQLGLSRNRPWDINWEVIKTVSRDPAWVTLTPEKPQDKKVTQQVWVAKSSEGGDVTPRPMTSSSGGSDSTAGGSRDGFFSRPESPGDWAPIGAYTSFRGYDHFGGGDGKGKPRRTRSPMGGRGQGPGRGGLNLVRTNSVPARFQGSPPPGLTRGAHSPHRRTQSGTPPLSPSGGLNAQVFPPPHLGMPGPAAQYPIPIPLLQQNADPGLGQQMALQQMMAANNAALAALMTQQQALMGAVAAQQQLAAATDPAAKQHAVNTLLHAQSQVVASANAAANAAVSQTQNALNQPHFTPPIQIPHVQFPGHQSPRSGASSPSPGVDFGPHQYPPTPVPVPLPGYFNPGVNPMQSPSPVHSPMHQRMGHKSASAFYQQRGGYSSQNAAPPPLKRQGSGLVSAAEVIEQIASGGLPTPEQQAAMEGGVMHAPGRGGRRSPASTPPRGLQLNSGAQAFEPRPDSGGSGGSKDGSNPGSRDGSRDGSSQGSKDGSGRGPLPRSGSVRAMTSYERSSSDESQKEDRGFKGLAKSGRALKRSSSQSSMKRWDGALVLADGPVDPDALRGRVVIATHSGKRFFVDRVELELDADSPFPQKDNATSPPEYATFTEYYWKRYGLKLLHRKQPLLHCSGVPRARNHLVPRFDSTTETGAESSRPDFFVQLPAELCQLHPIGSDVLRTGLHMPSVMRRIESLMVAAQLRAAIGLPIGLEKVLQALTSSSCQEAFSYERAELLGDGFLKYAVSRRVFLLHPSRHEGQLTGLRQQVVSNSALLQLALSKGWRLSTGGRRFNPSEGGVAAGRGAATGHKMGTAGAPDGESGEGTRSSEGDGSRKQDGADVRRLAEGDFPPLGAESDSRTLQQETAPIQGVRSLSIGTSSEDFAGVRSLRGGDKLGRLVIERAAASPASVLAFEETANEEAPRGTGRDPPRTRPDSGAANAWRNGKSDSVHREACSQPHARLSPRGALEVQASAKPDSISAKPRPISVDGRPEEEVSEAGFGPTDWRVVSDKGLADVVEALIGTYHSEGGVPAAVGFMEWVGIETQFPASAVEETRQGAAVPEAILRSADCAAVEAVLGYSFHSRALLVEALTHPTGAEQSVPCYQRLEFLGDAVLDYLITRHLYDAFPDLSPGMLTDLRSAAVNNENFARVVVTRGLHRHLRHRSAVLLQQVTAYAIELEAAGTGHAHSFGLVDHSAPKVLGDVFESLAGAVLLDCGLDHETVWRVFEPLLQPMVTPDTLPIHPVRELQEACQRLDEGLEYRQNRVGRLAQVDVFLNGEMVGSAQNAQKKMAQKHAARDALAHLRQQYGAQLTAVKTSPAAEAASSQPLRPENRQNLNELCAKRGWPMPDYFAVSESDAATDVRFTYGVKVRMLGKGEGATVSELMAHGEAMPSIKKAKDSAAIRLLRKLEAMSTPSEAR</sequence>
<dbReference type="SUPFAM" id="SSF52540">
    <property type="entry name" value="P-loop containing nucleoside triphosphate hydrolases"/>
    <property type="match status" value="1"/>
</dbReference>
<dbReference type="GO" id="GO:0006364">
    <property type="term" value="P:rRNA processing"/>
    <property type="evidence" value="ECO:0007669"/>
    <property type="project" value="InterPro"/>
</dbReference>
<dbReference type="Gene3D" id="3.40.50.300">
    <property type="entry name" value="P-loop containing nucleotide triphosphate hydrolases"/>
    <property type="match status" value="3"/>
</dbReference>
<evidence type="ECO:0000256" key="17">
    <source>
        <dbReference type="PROSITE-ProRule" id="PRU00657"/>
    </source>
</evidence>
<dbReference type="Proteomes" id="UP000054558">
    <property type="component" value="Unassembled WGS sequence"/>
</dbReference>
<dbReference type="SUPFAM" id="SSF69065">
    <property type="entry name" value="RNase III domain-like"/>
    <property type="match status" value="2"/>
</dbReference>
<dbReference type="PROSITE" id="PS51327">
    <property type="entry name" value="DICER_DSRBF"/>
    <property type="match status" value="1"/>
</dbReference>
<feature type="domain" description="DRBM" evidence="19">
    <location>
        <begin position="2602"/>
        <end position="2665"/>
    </location>
</feature>
<feature type="compositionally biased region" description="Low complexity" evidence="18">
    <location>
        <begin position="1428"/>
        <end position="1444"/>
    </location>
</feature>
<evidence type="ECO:0000313" key="26">
    <source>
        <dbReference type="Proteomes" id="UP000054558"/>
    </source>
</evidence>
<feature type="region of interest" description="Disordered" evidence="18">
    <location>
        <begin position="2147"/>
        <end position="2231"/>
    </location>
</feature>
<evidence type="ECO:0000259" key="19">
    <source>
        <dbReference type="PROSITE" id="PS50137"/>
    </source>
</evidence>
<feature type="region of interest" description="Disordered" evidence="18">
    <location>
        <begin position="1197"/>
        <end position="1245"/>
    </location>
</feature>
<dbReference type="GO" id="GO:0030422">
    <property type="term" value="P:siRNA processing"/>
    <property type="evidence" value="ECO:0000318"/>
    <property type="project" value="GO_Central"/>
</dbReference>
<dbReference type="InterPro" id="IPR027417">
    <property type="entry name" value="P-loop_NTPase"/>
</dbReference>
<dbReference type="PANTHER" id="PTHR14950">
    <property type="entry name" value="DICER-RELATED"/>
    <property type="match status" value="1"/>
</dbReference>
<comment type="similarity">
    <text evidence="16 17">Belongs to the helicase family. Dicer subfamily.</text>
</comment>
<dbReference type="GO" id="GO:0005737">
    <property type="term" value="C:cytoplasm"/>
    <property type="evidence" value="ECO:0000318"/>
    <property type="project" value="GO_Central"/>
</dbReference>
<dbReference type="CDD" id="cd18802">
    <property type="entry name" value="SF2_C_dicer"/>
    <property type="match status" value="1"/>
</dbReference>
<dbReference type="Pfam" id="PF02170">
    <property type="entry name" value="PAZ"/>
    <property type="match status" value="1"/>
</dbReference>
<dbReference type="GO" id="GO:0046872">
    <property type="term" value="F:metal ion binding"/>
    <property type="evidence" value="ECO:0007669"/>
    <property type="project" value="UniProtKB-KW"/>
</dbReference>
<evidence type="ECO:0000256" key="16">
    <source>
        <dbReference type="ARBA" id="ARBA00035116"/>
    </source>
</evidence>
<evidence type="ECO:0000256" key="2">
    <source>
        <dbReference type="ARBA" id="ARBA00001946"/>
    </source>
</evidence>
<evidence type="ECO:0000259" key="21">
    <source>
        <dbReference type="PROSITE" id="PS50821"/>
    </source>
</evidence>
<feature type="domain" description="RNase III" evidence="20">
    <location>
        <begin position="2075"/>
        <end position="2136"/>
    </location>
</feature>
<dbReference type="Pfam" id="PF00271">
    <property type="entry name" value="Helicase_C"/>
    <property type="match status" value="1"/>
</dbReference>
<dbReference type="InterPro" id="IPR014001">
    <property type="entry name" value="Helicase_ATP-bd"/>
</dbReference>
<keyword evidence="4" id="KW-0540">Nuclease</keyword>
<dbReference type="SUPFAM" id="SSF101690">
    <property type="entry name" value="PAZ domain"/>
    <property type="match status" value="1"/>
</dbReference>
<dbReference type="InterPro" id="IPR036389">
    <property type="entry name" value="RNase_III_sf"/>
</dbReference>
<dbReference type="InterPro" id="IPR038248">
    <property type="entry name" value="Dicer_dimer_sf"/>
</dbReference>